<comment type="caution">
    <text evidence="1">The sequence shown here is derived from an EMBL/GenBank/DDBJ whole genome shotgun (WGS) entry which is preliminary data.</text>
</comment>
<name>A0A9P0LXN3_ACAOB</name>
<dbReference type="Proteomes" id="UP001152888">
    <property type="component" value="Unassembled WGS sequence"/>
</dbReference>
<evidence type="ECO:0000313" key="2">
    <source>
        <dbReference type="Proteomes" id="UP001152888"/>
    </source>
</evidence>
<dbReference type="AlphaFoldDB" id="A0A9P0LXN3"/>
<protein>
    <submittedName>
        <fullName evidence="1">Uncharacterized protein</fullName>
    </submittedName>
</protein>
<sequence>MNQVCATCSKLIGTSQVHILSSKCLKSHHANCINFTKREAVSLKTVTTNGFVQHAVDMVELFVATRRPHQLVLYQRSPLIGLTKRLPPIL</sequence>
<proteinExistence type="predicted"/>
<reference evidence="1" key="1">
    <citation type="submission" date="2022-03" db="EMBL/GenBank/DDBJ databases">
        <authorList>
            <person name="Sayadi A."/>
        </authorList>
    </citation>
    <scope>NUCLEOTIDE SEQUENCE</scope>
</reference>
<keyword evidence="2" id="KW-1185">Reference proteome</keyword>
<evidence type="ECO:0000313" key="1">
    <source>
        <dbReference type="EMBL" id="CAH2000992.1"/>
    </source>
</evidence>
<accession>A0A9P0LXN3</accession>
<gene>
    <name evidence="1" type="ORF">ACAOBT_LOCUS25925</name>
</gene>
<dbReference type="EMBL" id="CAKOFQ010007432">
    <property type="protein sequence ID" value="CAH2000992.1"/>
    <property type="molecule type" value="Genomic_DNA"/>
</dbReference>
<dbReference type="OrthoDB" id="6762925at2759"/>
<organism evidence="1 2">
    <name type="scientific">Acanthoscelides obtectus</name>
    <name type="common">Bean weevil</name>
    <name type="synonym">Bruchus obtectus</name>
    <dbReference type="NCBI Taxonomy" id="200917"/>
    <lineage>
        <taxon>Eukaryota</taxon>
        <taxon>Metazoa</taxon>
        <taxon>Ecdysozoa</taxon>
        <taxon>Arthropoda</taxon>
        <taxon>Hexapoda</taxon>
        <taxon>Insecta</taxon>
        <taxon>Pterygota</taxon>
        <taxon>Neoptera</taxon>
        <taxon>Endopterygota</taxon>
        <taxon>Coleoptera</taxon>
        <taxon>Polyphaga</taxon>
        <taxon>Cucujiformia</taxon>
        <taxon>Chrysomeloidea</taxon>
        <taxon>Chrysomelidae</taxon>
        <taxon>Bruchinae</taxon>
        <taxon>Bruchini</taxon>
        <taxon>Acanthoscelides</taxon>
    </lineage>
</organism>